<reference evidence="7 8" key="1">
    <citation type="submission" date="2023-09" db="EMBL/GenBank/DDBJ databases">
        <title>Pangenome analysis of Batrachochytrium dendrobatidis and related Chytrids.</title>
        <authorList>
            <person name="Yacoub M.N."/>
            <person name="Stajich J.E."/>
            <person name="James T.Y."/>
        </authorList>
    </citation>
    <scope>NUCLEOTIDE SEQUENCE [LARGE SCALE GENOMIC DNA]</scope>
    <source>
        <strain evidence="7 8">JEL0888</strain>
    </source>
</reference>
<dbReference type="InterPro" id="IPR051127">
    <property type="entry name" value="Fungal_SecMet_Regulators"/>
</dbReference>
<evidence type="ECO:0000259" key="6">
    <source>
        <dbReference type="SMART" id="SM00906"/>
    </source>
</evidence>
<feature type="region of interest" description="Disordered" evidence="5">
    <location>
        <begin position="344"/>
        <end position="433"/>
    </location>
</feature>
<keyword evidence="3" id="KW-0804">Transcription</keyword>
<feature type="compositionally biased region" description="Basic and acidic residues" evidence="5">
    <location>
        <begin position="403"/>
        <end position="412"/>
    </location>
</feature>
<dbReference type="PANTHER" id="PTHR47424:SF3">
    <property type="entry name" value="REGULATORY PROTEIN GAL4"/>
    <property type="match status" value="1"/>
</dbReference>
<keyword evidence="1" id="KW-0805">Transcription regulation</keyword>
<dbReference type="InterPro" id="IPR007219">
    <property type="entry name" value="XnlR_reg_dom"/>
</dbReference>
<dbReference type="EMBL" id="JADGIZ020000025">
    <property type="protein sequence ID" value="KAL2915290.1"/>
    <property type="molecule type" value="Genomic_DNA"/>
</dbReference>
<gene>
    <name evidence="7" type="ORF">HK105_205155</name>
</gene>
<evidence type="ECO:0000256" key="4">
    <source>
        <dbReference type="ARBA" id="ARBA00023242"/>
    </source>
</evidence>
<feature type="compositionally biased region" description="Polar residues" evidence="5">
    <location>
        <begin position="353"/>
        <end position="378"/>
    </location>
</feature>
<feature type="region of interest" description="Disordered" evidence="5">
    <location>
        <begin position="570"/>
        <end position="605"/>
    </location>
</feature>
<evidence type="ECO:0000256" key="2">
    <source>
        <dbReference type="ARBA" id="ARBA00023125"/>
    </source>
</evidence>
<evidence type="ECO:0000256" key="1">
    <source>
        <dbReference type="ARBA" id="ARBA00023015"/>
    </source>
</evidence>
<comment type="caution">
    <text evidence="7">The sequence shown here is derived from an EMBL/GenBank/DDBJ whole genome shotgun (WGS) entry which is preliminary data.</text>
</comment>
<evidence type="ECO:0000256" key="3">
    <source>
        <dbReference type="ARBA" id="ARBA00023163"/>
    </source>
</evidence>
<dbReference type="CDD" id="cd12148">
    <property type="entry name" value="fungal_TF_MHR"/>
    <property type="match status" value="1"/>
</dbReference>
<accession>A0ABR4N759</accession>
<dbReference type="SMART" id="SM00906">
    <property type="entry name" value="Fungal_trans"/>
    <property type="match status" value="1"/>
</dbReference>
<evidence type="ECO:0000256" key="5">
    <source>
        <dbReference type="SAM" id="MobiDB-lite"/>
    </source>
</evidence>
<protein>
    <recommendedName>
        <fullName evidence="6">Xylanolytic transcriptional activator regulatory domain-containing protein</fullName>
    </recommendedName>
</protein>
<name>A0ABR4N759_9FUNG</name>
<sequence>MPRYLSCAVRLARDLGLNTEKGVAALSNRPAEREVFRGIWWSLLAFDSNISCGHNKPWEIRHIDSRIRLPTDPGSERPHPFDEISDIDIAVVSSDDWSVPALPGRGVMANLVLIQKIMQLTVEFSKQSLLGKLSGIERVRARTKIESSLRSWYGAAPLSIRQCHIRVRHSPRSNDSWRPFMILSLYHFSRINLWRSAFNEHILKSPSLAISSHAVLEAVNAAKEIANTIAKPVLEFSAAHLLGPFSNVTFFSAAAILMVALKLPMSITETSHNAASLDLLLKCMHSMTSIWQLGRQELNFLNHVATLNDAASVIRALETTEFPAKSEGLPTFFEVIRVRQHRGSAGTAPPASALNSESPNQSVASFYAGSSESAPSTCARQSQQPATRQPPPQSSQQQQQPHESGDQTHSRFPDSAAHMLDNSTPPMLPANLPSAALHEGSHLAALSAQGAMATGITSHSEDMAAPVAVSSSAPAAALSAAVAANMIFSSMLSGQSTANSTASHSPLITTAAPAHMPDFRASLSQSQLSSPSFHGLADMYHHVPGGALPAPTDSTSSWFGLLQHQGLIQQPPQHTHSQHAAAEPHGGPLLPGGRPGGVPGAMFSG</sequence>
<evidence type="ECO:0000313" key="7">
    <source>
        <dbReference type="EMBL" id="KAL2915290.1"/>
    </source>
</evidence>
<keyword evidence="8" id="KW-1185">Reference proteome</keyword>
<feature type="compositionally biased region" description="Gly residues" evidence="5">
    <location>
        <begin position="589"/>
        <end position="599"/>
    </location>
</feature>
<feature type="domain" description="Xylanolytic transcriptional activator regulatory" evidence="6">
    <location>
        <begin position="1"/>
        <end position="76"/>
    </location>
</feature>
<keyword evidence="4" id="KW-0539">Nucleus</keyword>
<evidence type="ECO:0000313" key="8">
    <source>
        <dbReference type="Proteomes" id="UP001527925"/>
    </source>
</evidence>
<organism evidence="7 8">
    <name type="scientific">Polyrhizophydium stewartii</name>
    <dbReference type="NCBI Taxonomy" id="2732419"/>
    <lineage>
        <taxon>Eukaryota</taxon>
        <taxon>Fungi</taxon>
        <taxon>Fungi incertae sedis</taxon>
        <taxon>Chytridiomycota</taxon>
        <taxon>Chytridiomycota incertae sedis</taxon>
        <taxon>Chytridiomycetes</taxon>
        <taxon>Rhizophydiales</taxon>
        <taxon>Rhizophydiales incertae sedis</taxon>
        <taxon>Polyrhizophydium</taxon>
    </lineage>
</organism>
<dbReference type="Proteomes" id="UP001527925">
    <property type="component" value="Unassembled WGS sequence"/>
</dbReference>
<dbReference type="PANTHER" id="PTHR47424">
    <property type="entry name" value="REGULATORY PROTEIN GAL4"/>
    <property type="match status" value="1"/>
</dbReference>
<proteinExistence type="predicted"/>
<keyword evidence="2" id="KW-0238">DNA-binding</keyword>